<keyword evidence="2" id="KW-1185">Reference proteome</keyword>
<reference evidence="1 2" key="1">
    <citation type="journal article" date="2024" name="Plant Biotechnol. J.">
        <title>Genome and CRISPR/Cas9 system of a widespread forest tree (Populus alba) in the world.</title>
        <authorList>
            <person name="Liu Y.J."/>
            <person name="Jiang P.F."/>
            <person name="Han X.M."/>
            <person name="Li X.Y."/>
            <person name="Wang H.M."/>
            <person name="Wang Y.J."/>
            <person name="Wang X.X."/>
            <person name="Zeng Q.Y."/>
        </authorList>
    </citation>
    <scope>NUCLEOTIDE SEQUENCE [LARGE SCALE GENOMIC DNA]</scope>
    <source>
        <strain evidence="2">cv. PAL-ZL1</strain>
    </source>
</reference>
<name>A0ACC4B2L2_POPAL</name>
<comment type="caution">
    <text evidence="1">The sequence shown here is derived from an EMBL/GenBank/DDBJ whole genome shotgun (WGS) entry which is preliminary data.</text>
</comment>
<accession>A0ACC4B2L2</accession>
<dbReference type="Proteomes" id="UP000309997">
    <property type="component" value="Unassembled WGS sequence"/>
</dbReference>
<gene>
    <name evidence="1" type="ORF">D5086_026449</name>
</gene>
<protein>
    <submittedName>
        <fullName evidence="1">Uncharacterized protein</fullName>
    </submittedName>
</protein>
<evidence type="ECO:0000313" key="1">
    <source>
        <dbReference type="EMBL" id="KAL3572545.1"/>
    </source>
</evidence>
<sequence>MTSLDISTPLIFKLNSSTKLRRLFSVKLRYRHNHKPSFSLTNAVHTQTAVPFSSRTATPKYKIETEQDPISILNERIRRQHHGKREGSKPIMDSEEAGKYIQMVKEQQQRGLQKLKGDRVAKEGDVFSYKVDPYTLRSGDYVVHKKVGIGRFFGIKFDVPKGSSEAIEYVFIEYADGMAKLPVKQASRMLYRYNLPNETKRPRTLSKLSDTGAWERRKTKGKVAIQKMVVDLMELYLHRLKQRRPPYPKTPFMAEFAAQFPYEPTPDQKLAFIDVERDLNQRETPMDRLICGDVGFGKTEVALRAIFCIVSAGKQAMVLAPTIVLAKQHFDVISERFSKYSHIKVALLSRFQSKAEKEMYLNMIEHGHLDIIVGTHSLLGNRVVYNNLGLLVVDEEQRFGVKQKEKIASFKTSVDVLTLSATPIPRTLYLALTGFRDASLISTPPPERVPIKTHLSAYSKDKLTSAIKYELDRGGQVFYVLPRIKGLEEVKDFLEQSFPNVEIAVAHGQQYSKQLEDTMEQFAQGEIKILICTNIVESGLDIQNANTIIIQDVQLFGLAQLYQLRGRVGRADKEAHAYLFYPDKSMLTDQALERLAALEECRELGQGFQLAERDMGIRGFGTIFGEQQTGDVGNVGVDFFFEMLFESLSKVDEHRIISVPYQSVQIDLNINPHLPSDYINYLENPMEIINEAEKAAETDIWSLMQFTENLRRQYGKEPCSMEILLKKLYVRRMAADIGITRIYASGKMVGMETNMSKKVFKLMTDSMSSEMHRNSLFFDGNEIKLWLCRIQRCKVVGLSLSRATKSRFHREKTEHVGDGDRDMSRHHLCEQDVQYEFSKGGEHCSVFCAIATQKLPCRLVLKNQ</sequence>
<dbReference type="EMBL" id="RCHU02000014">
    <property type="protein sequence ID" value="KAL3572545.1"/>
    <property type="molecule type" value="Genomic_DNA"/>
</dbReference>
<proteinExistence type="predicted"/>
<evidence type="ECO:0000313" key="2">
    <source>
        <dbReference type="Proteomes" id="UP000309997"/>
    </source>
</evidence>
<organism evidence="1 2">
    <name type="scientific">Populus alba</name>
    <name type="common">White poplar</name>
    <dbReference type="NCBI Taxonomy" id="43335"/>
    <lineage>
        <taxon>Eukaryota</taxon>
        <taxon>Viridiplantae</taxon>
        <taxon>Streptophyta</taxon>
        <taxon>Embryophyta</taxon>
        <taxon>Tracheophyta</taxon>
        <taxon>Spermatophyta</taxon>
        <taxon>Magnoliopsida</taxon>
        <taxon>eudicotyledons</taxon>
        <taxon>Gunneridae</taxon>
        <taxon>Pentapetalae</taxon>
        <taxon>rosids</taxon>
        <taxon>fabids</taxon>
        <taxon>Malpighiales</taxon>
        <taxon>Salicaceae</taxon>
        <taxon>Saliceae</taxon>
        <taxon>Populus</taxon>
    </lineage>
</organism>